<comment type="caution">
    <text evidence="4">The sequence shown here is derived from an EMBL/GenBank/DDBJ whole genome shotgun (WGS) entry which is preliminary data.</text>
</comment>
<comment type="catalytic activity">
    <reaction evidence="2">
        <text>(6S)-5,6,7,8-tetrahydrofolyl-(gamma-L-Glu)(n) + (n-1) H2O = (6S)-5,6,7,8-tetrahydrofolate + (n-1) L-glutamate</text>
        <dbReference type="Rhea" id="RHEA:56784"/>
        <dbReference type="Rhea" id="RHEA-COMP:14738"/>
        <dbReference type="ChEBI" id="CHEBI:15377"/>
        <dbReference type="ChEBI" id="CHEBI:29985"/>
        <dbReference type="ChEBI" id="CHEBI:57453"/>
        <dbReference type="ChEBI" id="CHEBI:141005"/>
        <dbReference type="EC" id="3.4.19.9"/>
    </reaction>
</comment>
<dbReference type="PROSITE" id="PS51273">
    <property type="entry name" value="GATASE_TYPE_1"/>
    <property type="match status" value="1"/>
</dbReference>
<evidence type="ECO:0000259" key="3">
    <source>
        <dbReference type="Pfam" id="PF00117"/>
    </source>
</evidence>
<dbReference type="GO" id="GO:0005773">
    <property type="term" value="C:vacuole"/>
    <property type="evidence" value="ECO:0007669"/>
    <property type="project" value="TreeGrafter"/>
</dbReference>
<dbReference type="PROSITE" id="PS51275">
    <property type="entry name" value="PEPTIDASE_C26_GGH"/>
    <property type="match status" value="1"/>
</dbReference>
<evidence type="ECO:0000313" key="4">
    <source>
        <dbReference type="EMBL" id="GMH58164.1"/>
    </source>
</evidence>
<dbReference type="OrthoDB" id="64220at2759"/>
<dbReference type="InterPro" id="IPR015527">
    <property type="entry name" value="Pept_C26_g-glut_hydrolase"/>
</dbReference>
<dbReference type="PANTHER" id="PTHR11315">
    <property type="entry name" value="PROTEASE FAMILY C26 GAMMA-GLUTAMYL HYDROLASE"/>
    <property type="match status" value="1"/>
</dbReference>
<evidence type="ECO:0000256" key="2">
    <source>
        <dbReference type="PROSITE-ProRule" id="PRU00607"/>
    </source>
</evidence>
<feature type="domain" description="Glutamine amidotransferase" evidence="3">
    <location>
        <begin position="7"/>
        <end position="173"/>
    </location>
</feature>
<dbReference type="EC" id="3.4.19.9" evidence="2"/>
<dbReference type="Proteomes" id="UP001165082">
    <property type="component" value="Unassembled WGS sequence"/>
</dbReference>
<protein>
    <recommendedName>
        <fullName evidence="2">folate gamma-glutamyl hydrolase</fullName>
        <ecNumber evidence="2">3.4.19.9</ecNumber>
    </recommendedName>
</protein>
<dbReference type="AlphaFoldDB" id="A0A9W6ZXA5"/>
<evidence type="ECO:0000256" key="1">
    <source>
        <dbReference type="PIRSR" id="PIRSR615527-1"/>
    </source>
</evidence>
<dbReference type="Gene3D" id="3.40.50.880">
    <property type="match status" value="1"/>
</dbReference>
<proteinExistence type="predicted"/>
<evidence type="ECO:0000313" key="5">
    <source>
        <dbReference type="Proteomes" id="UP001165082"/>
    </source>
</evidence>
<dbReference type="Pfam" id="PF00117">
    <property type="entry name" value="GATase"/>
    <property type="match status" value="1"/>
</dbReference>
<dbReference type="SUPFAM" id="SSF52317">
    <property type="entry name" value="Class I glutamine amidotransferase-like"/>
    <property type="match status" value="1"/>
</dbReference>
<dbReference type="InterPro" id="IPR017926">
    <property type="entry name" value="GATASE"/>
</dbReference>
<feature type="active site" description="Nucleophile" evidence="1 2">
    <location>
        <position position="55"/>
    </location>
</feature>
<feature type="active site" description="Proton donor" evidence="1">
    <location>
        <position position="169"/>
    </location>
</feature>
<keyword evidence="5" id="KW-1185">Reference proteome</keyword>
<keyword evidence="2" id="KW-0378">Hydrolase</keyword>
<feature type="active site" evidence="2">
    <location>
        <position position="169"/>
    </location>
</feature>
<accession>A0A9W6ZXA5</accession>
<organism evidence="4 5">
    <name type="scientific">Triparma retinervis</name>
    <dbReference type="NCBI Taxonomy" id="2557542"/>
    <lineage>
        <taxon>Eukaryota</taxon>
        <taxon>Sar</taxon>
        <taxon>Stramenopiles</taxon>
        <taxon>Ochrophyta</taxon>
        <taxon>Bolidophyceae</taxon>
        <taxon>Parmales</taxon>
        <taxon>Triparmaceae</taxon>
        <taxon>Triparma</taxon>
    </lineage>
</organism>
<dbReference type="PANTHER" id="PTHR11315:SF0">
    <property type="entry name" value="FOLATE GAMMA-GLUTAMYL HYDROLASE"/>
    <property type="match status" value="1"/>
</dbReference>
<name>A0A9W6ZXA5_9STRA</name>
<gene>
    <name evidence="4" type="ORF">TrRE_jg5352</name>
</gene>
<dbReference type="EMBL" id="BRXZ01000945">
    <property type="protein sequence ID" value="GMH58164.1"/>
    <property type="molecule type" value="Genomic_DNA"/>
</dbReference>
<dbReference type="InterPro" id="IPR029062">
    <property type="entry name" value="Class_I_gatase-like"/>
</dbReference>
<dbReference type="GO" id="GO:0046900">
    <property type="term" value="P:tetrahydrofolylpolyglutamate metabolic process"/>
    <property type="evidence" value="ECO:0007669"/>
    <property type="project" value="TreeGrafter"/>
</dbReference>
<sequence>MPRDDLEELFSKLNGVVFTGGPAQPETDKQYFDTATALYNLVSTSGSHVPLWGTCLGFEMISSIVGHGEDNVLSDFDAEKLSLPLTFTPSADVSQVYGAASMPSAVREILSSQNVTTNWHEYGVSSSAFATSLAPAGLVATSTNLDREGKEFVSSLEHSSLPIFATQWHPEANQFDTTDKKGDSTPSRSSDAVLVMQHLANFFVGEARKNDHAFDDKDDFSLHVLNATSSGTTFDGWIYYFEKE</sequence>
<reference evidence="4" key="1">
    <citation type="submission" date="2022-07" db="EMBL/GenBank/DDBJ databases">
        <title>Genome analysis of Parmales, a sister group of diatoms, reveals the evolutionary specialization of diatoms from phago-mixotrophs to photoautotrophs.</title>
        <authorList>
            <person name="Ban H."/>
            <person name="Sato S."/>
            <person name="Yoshikawa S."/>
            <person name="Kazumasa Y."/>
            <person name="Nakamura Y."/>
            <person name="Ichinomiya M."/>
            <person name="Saitoh K."/>
            <person name="Sato N."/>
            <person name="Blanc-Mathieu R."/>
            <person name="Endo H."/>
            <person name="Kuwata A."/>
            <person name="Ogata H."/>
        </authorList>
    </citation>
    <scope>NUCLEOTIDE SEQUENCE</scope>
</reference>
<dbReference type="GO" id="GO:0034722">
    <property type="term" value="F:gamma-glutamyl-peptidase activity"/>
    <property type="evidence" value="ECO:0007669"/>
    <property type="project" value="UniProtKB-UniRule"/>
</dbReference>